<gene>
    <name evidence="3" type="ORF">GTP56_23165</name>
</gene>
<sequence length="96" mass="10387">MRSVFHAMQCRLPRLLAPCALAALLGACSLSPRMDRDFGNSLHQAQAQQTLNPEAKHNQSPVNGLDAQAAKAAYDNYQKSFAQPEAQSNGFTLGTK</sequence>
<dbReference type="EMBL" id="WWCR01000032">
    <property type="protein sequence ID" value="MYM75073.1"/>
    <property type="molecule type" value="Genomic_DNA"/>
</dbReference>
<feature type="chain" id="PRO_5031367629" description="Pilus assembly protein" evidence="2">
    <location>
        <begin position="23"/>
        <end position="96"/>
    </location>
</feature>
<evidence type="ECO:0008006" key="5">
    <source>
        <dbReference type="Google" id="ProtNLM"/>
    </source>
</evidence>
<evidence type="ECO:0000256" key="1">
    <source>
        <dbReference type="SAM" id="MobiDB-lite"/>
    </source>
</evidence>
<dbReference type="RefSeq" id="WP_161051853.1">
    <property type="nucleotide sequence ID" value="NZ_WWCR01000032.1"/>
</dbReference>
<accession>A0A7X4H4E0</accession>
<comment type="caution">
    <text evidence="3">The sequence shown here is derived from an EMBL/GenBank/DDBJ whole genome shotgun (WGS) entry which is preliminary data.</text>
</comment>
<protein>
    <recommendedName>
        <fullName evidence="5">Pilus assembly protein</fullName>
    </recommendedName>
</protein>
<dbReference type="Proteomes" id="UP000469734">
    <property type="component" value="Unassembled WGS sequence"/>
</dbReference>
<evidence type="ECO:0000313" key="4">
    <source>
        <dbReference type="Proteomes" id="UP000469734"/>
    </source>
</evidence>
<feature type="compositionally biased region" description="Polar residues" evidence="1">
    <location>
        <begin position="42"/>
        <end position="62"/>
    </location>
</feature>
<dbReference type="PROSITE" id="PS51257">
    <property type="entry name" value="PROKAR_LIPOPROTEIN"/>
    <property type="match status" value="1"/>
</dbReference>
<proteinExistence type="predicted"/>
<dbReference type="AlphaFoldDB" id="A0A7X4H4E0"/>
<evidence type="ECO:0000313" key="3">
    <source>
        <dbReference type="EMBL" id="MYM75073.1"/>
    </source>
</evidence>
<feature type="signal peptide" evidence="2">
    <location>
        <begin position="1"/>
        <end position="22"/>
    </location>
</feature>
<organism evidence="3 4">
    <name type="scientific">Duganella margarita</name>
    <dbReference type="NCBI Taxonomy" id="2692170"/>
    <lineage>
        <taxon>Bacteria</taxon>
        <taxon>Pseudomonadati</taxon>
        <taxon>Pseudomonadota</taxon>
        <taxon>Betaproteobacteria</taxon>
        <taxon>Burkholderiales</taxon>
        <taxon>Oxalobacteraceae</taxon>
        <taxon>Telluria group</taxon>
        <taxon>Duganella</taxon>
    </lineage>
</organism>
<reference evidence="3 4" key="1">
    <citation type="submission" date="2019-12" db="EMBL/GenBank/DDBJ databases">
        <title>Novel species isolated from a subtropical stream in China.</title>
        <authorList>
            <person name="Lu H."/>
        </authorList>
    </citation>
    <scope>NUCLEOTIDE SEQUENCE [LARGE SCALE GENOMIC DNA]</scope>
    <source>
        <strain evidence="3 4">FT134W</strain>
    </source>
</reference>
<feature type="region of interest" description="Disordered" evidence="1">
    <location>
        <begin position="42"/>
        <end position="63"/>
    </location>
</feature>
<name>A0A7X4H4E0_9BURK</name>
<evidence type="ECO:0000256" key="2">
    <source>
        <dbReference type="SAM" id="SignalP"/>
    </source>
</evidence>
<keyword evidence="2" id="KW-0732">Signal</keyword>